<sequence length="106" mass="11632">MLQAHRVALMRLARTAGLQHGSTYAGRMLLGQARWRVASGALVGLGLSWLEYPSATLSFPSRVALPSAFAGKPLPSILRREENVVLRSGATRANPESREHHHQFAY</sequence>
<evidence type="ECO:0000313" key="1">
    <source>
        <dbReference type="EMBL" id="KAK1594761.1"/>
    </source>
</evidence>
<keyword evidence="2" id="KW-1185">Reference proteome</keyword>
<dbReference type="RefSeq" id="XP_060415880.1">
    <property type="nucleotide sequence ID" value="XM_060559947.1"/>
</dbReference>
<evidence type="ECO:0000313" key="2">
    <source>
        <dbReference type="Proteomes" id="UP001230504"/>
    </source>
</evidence>
<dbReference type="GeneID" id="85444187"/>
<dbReference type="EMBL" id="JAHLJV010000018">
    <property type="protein sequence ID" value="KAK1594761.1"/>
    <property type="molecule type" value="Genomic_DNA"/>
</dbReference>
<dbReference type="Proteomes" id="UP001230504">
    <property type="component" value="Unassembled WGS sequence"/>
</dbReference>
<reference evidence="1" key="1">
    <citation type="submission" date="2021-06" db="EMBL/GenBank/DDBJ databases">
        <title>Comparative genomics, transcriptomics and evolutionary studies reveal genomic signatures of adaptation to plant cell wall in hemibiotrophic fungi.</title>
        <authorList>
            <consortium name="DOE Joint Genome Institute"/>
            <person name="Baroncelli R."/>
            <person name="Diaz J.F."/>
            <person name="Benocci T."/>
            <person name="Peng M."/>
            <person name="Battaglia E."/>
            <person name="Haridas S."/>
            <person name="Andreopoulos W."/>
            <person name="Labutti K."/>
            <person name="Pangilinan J."/>
            <person name="Floch G.L."/>
            <person name="Makela M.R."/>
            <person name="Henrissat B."/>
            <person name="Grigoriev I.V."/>
            <person name="Crouch J.A."/>
            <person name="De Vries R.P."/>
            <person name="Sukno S.A."/>
            <person name="Thon M.R."/>
        </authorList>
    </citation>
    <scope>NUCLEOTIDE SEQUENCE</scope>
    <source>
        <strain evidence="1">CBS 125086</strain>
    </source>
</reference>
<organism evidence="1 2">
    <name type="scientific">Colletotrichum navitas</name>
    <dbReference type="NCBI Taxonomy" id="681940"/>
    <lineage>
        <taxon>Eukaryota</taxon>
        <taxon>Fungi</taxon>
        <taxon>Dikarya</taxon>
        <taxon>Ascomycota</taxon>
        <taxon>Pezizomycotina</taxon>
        <taxon>Sordariomycetes</taxon>
        <taxon>Hypocreomycetidae</taxon>
        <taxon>Glomerellales</taxon>
        <taxon>Glomerellaceae</taxon>
        <taxon>Colletotrichum</taxon>
        <taxon>Colletotrichum graminicola species complex</taxon>
    </lineage>
</organism>
<accession>A0AAD8Q402</accession>
<dbReference type="AlphaFoldDB" id="A0AAD8Q402"/>
<proteinExistence type="predicted"/>
<gene>
    <name evidence="1" type="ORF">LY79DRAFT_578361</name>
</gene>
<protein>
    <submittedName>
        <fullName evidence="1">Uncharacterized protein</fullName>
    </submittedName>
</protein>
<comment type="caution">
    <text evidence="1">The sequence shown here is derived from an EMBL/GenBank/DDBJ whole genome shotgun (WGS) entry which is preliminary data.</text>
</comment>
<name>A0AAD8Q402_9PEZI</name>